<name>A0A7K0D3R5_9NOCA</name>
<dbReference type="EMBL" id="WEGK01000006">
    <property type="protein sequence ID" value="MQY20317.1"/>
    <property type="molecule type" value="Genomic_DNA"/>
</dbReference>
<organism evidence="1 2">
    <name type="scientific">Nocardia macrotermitis</name>
    <dbReference type="NCBI Taxonomy" id="2585198"/>
    <lineage>
        <taxon>Bacteria</taxon>
        <taxon>Bacillati</taxon>
        <taxon>Actinomycetota</taxon>
        <taxon>Actinomycetes</taxon>
        <taxon>Mycobacteriales</taxon>
        <taxon>Nocardiaceae</taxon>
        <taxon>Nocardia</taxon>
    </lineage>
</organism>
<keyword evidence="2" id="KW-1185">Reference proteome</keyword>
<proteinExistence type="predicted"/>
<comment type="caution">
    <text evidence="1">The sequence shown here is derived from an EMBL/GenBank/DDBJ whole genome shotgun (WGS) entry which is preliminary data.</text>
</comment>
<evidence type="ECO:0000313" key="1">
    <source>
        <dbReference type="EMBL" id="MQY20317.1"/>
    </source>
</evidence>
<evidence type="ECO:0000313" key="2">
    <source>
        <dbReference type="Proteomes" id="UP000438448"/>
    </source>
</evidence>
<dbReference type="Proteomes" id="UP000438448">
    <property type="component" value="Unassembled WGS sequence"/>
</dbReference>
<accession>A0A7K0D3R5</accession>
<sequence>MWEAAAIPGRGAELLDWVRATAADELGETSDIRVYCSSDDRVVLIASSKSHVRPRIQAEPTGLVRRPPHQWLFREVGSDR</sequence>
<dbReference type="AlphaFoldDB" id="A0A7K0D3R5"/>
<gene>
    <name evidence="1" type="ORF">NRB20_34190</name>
</gene>
<protein>
    <submittedName>
        <fullName evidence="1">Uncharacterized protein</fullName>
    </submittedName>
</protein>
<reference evidence="1 2" key="1">
    <citation type="submission" date="2019-10" db="EMBL/GenBank/DDBJ databases">
        <title>Nocardia macrotermitis sp. nov. and Nocardia aurantia sp. nov., isolated from the gut of fungus growing-termite Macrotermes natalensis.</title>
        <authorList>
            <person name="Benndorf R."/>
            <person name="Schwitalla J."/>
            <person name="Martin K."/>
            <person name="De Beer W."/>
            <person name="Kaster A.-K."/>
            <person name="Vollmers J."/>
            <person name="Poulsen M."/>
            <person name="Beemelmanns C."/>
        </authorList>
    </citation>
    <scope>NUCLEOTIDE SEQUENCE [LARGE SCALE GENOMIC DNA]</scope>
    <source>
        <strain evidence="1 2">RB20</strain>
    </source>
</reference>